<dbReference type="EMBL" id="OMOF01000445">
    <property type="protein sequence ID" value="SPF51227.1"/>
    <property type="molecule type" value="Genomic_DNA"/>
</dbReference>
<dbReference type="InterPro" id="IPR009061">
    <property type="entry name" value="DNA-bd_dom_put_sf"/>
</dbReference>
<gene>
    <name evidence="2" type="ORF">SBF1_50111</name>
</gene>
<protein>
    <submittedName>
        <fullName evidence="2">DNA-binding protein, excisionase family</fullName>
    </submittedName>
</protein>
<feature type="domain" description="Helix-turn-helix" evidence="1">
    <location>
        <begin position="11"/>
        <end position="58"/>
    </location>
</feature>
<dbReference type="AlphaFoldDB" id="A0A2U3LGZ4"/>
<keyword evidence="2" id="KW-0238">DNA-binding</keyword>
<dbReference type="SUPFAM" id="SSF46955">
    <property type="entry name" value="Putative DNA-binding domain"/>
    <property type="match status" value="1"/>
</dbReference>
<evidence type="ECO:0000259" key="1">
    <source>
        <dbReference type="Pfam" id="PF12728"/>
    </source>
</evidence>
<evidence type="ECO:0000313" key="3">
    <source>
        <dbReference type="Proteomes" id="UP000238916"/>
    </source>
</evidence>
<dbReference type="InterPro" id="IPR010093">
    <property type="entry name" value="SinI_DNA-bd"/>
</dbReference>
<dbReference type="GO" id="GO:0003677">
    <property type="term" value="F:DNA binding"/>
    <property type="evidence" value="ECO:0007669"/>
    <property type="project" value="UniProtKB-KW"/>
</dbReference>
<evidence type="ECO:0000313" key="2">
    <source>
        <dbReference type="EMBL" id="SPF51227.1"/>
    </source>
</evidence>
<dbReference type="NCBIfam" id="TIGR01764">
    <property type="entry name" value="excise"/>
    <property type="match status" value="1"/>
</dbReference>
<accession>A0A2U3LGZ4</accession>
<reference evidence="3" key="1">
    <citation type="submission" date="2018-02" db="EMBL/GenBank/DDBJ databases">
        <authorList>
            <person name="Hausmann B."/>
        </authorList>
    </citation>
    <scope>NUCLEOTIDE SEQUENCE [LARGE SCALE GENOMIC DNA]</scope>
    <source>
        <strain evidence="3">Peat soil MAG SbF1</strain>
    </source>
</reference>
<dbReference type="Proteomes" id="UP000238916">
    <property type="component" value="Unassembled WGS sequence"/>
</dbReference>
<proteinExistence type="predicted"/>
<dbReference type="Pfam" id="PF12728">
    <property type="entry name" value="HTH_17"/>
    <property type="match status" value="1"/>
</dbReference>
<name>A0A2U3LGZ4_9FIRM</name>
<sequence>MVLDNLPEITTPKELATFLKVSEQTVKRAIKSGGLRAFKIARDWRIERNSVLEWIEKGR</sequence>
<dbReference type="OrthoDB" id="26294at2"/>
<organism evidence="2 3">
    <name type="scientific">Candidatus Desulfosporosinus infrequens</name>
    <dbReference type="NCBI Taxonomy" id="2043169"/>
    <lineage>
        <taxon>Bacteria</taxon>
        <taxon>Bacillati</taxon>
        <taxon>Bacillota</taxon>
        <taxon>Clostridia</taxon>
        <taxon>Eubacteriales</taxon>
        <taxon>Desulfitobacteriaceae</taxon>
        <taxon>Desulfosporosinus</taxon>
    </lineage>
</organism>
<dbReference type="InterPro" id="IPR041657">
    <property type="entry name" value="HTH_17"/>
</dbReference>